<evidence type="ECO:0000256" key="1">
    <source>
        <dbReference type="ARBA" id="ARBA00000085"/>
    </source>
</evidence>
<dbReference type="PANTHER" id="PTHR43065">
    <property type="entry name" value="SENSOR HISTIDINE KINASE"/>
    <property type="match status" value="1"/>
</dbReference>
<dbReference type="AlphaFoldDB" id="W6M5L9"/>
<dbReference type="InterPro" id="IPR005467">
    <property type="entry name" value="His_kinase_dom"/>
</dbReference>
<protein>
    <recommendedName>
        <fullName evidence="2">histidine kinase</fullName>
        <ecNumber evidence="2">2.7.13.3</ecNumber>
    </recommendedName>
</protein>
<gene>
    <name evidence="7" type="ORF">BN873_430001</name>
</gene>
<evidence type="ECO:0000313" key="8">
    <source>
        <dbReference type="Proteomes" id="UP000035760"/>
    </source>
</evidence>
<dbReference type="InterPro" id="IPR007890">
    <property type="entry name" value="CHASE2"/>
</dbReference>
<dbReference type="InterPro" id="IPR003594">
    <property type="entry name" value="HATPase_dom"/>
</dbReference>
<dbReference type="EMBL" id="CBTJ020000051">
    <property type="protein sequence ID" value="CDI03171.1"/>
    <property type="molecule type" value="Genomic_DNA"/>
</dbReference>
<comment type="caution">
    <text evidence="7">The sequence shown here is derived from an EMBL/GenBank/DDBJ whole genome shotgun (WGS) entry which is preliminary data.</text>
</comment>
<dbReference type="InterPro" id="IPR036890">
    <property type="entry name" value="HATPase_C_sf"/>
</dbReference>
<dbReference type="OrthoDB" id="9806704at2"/>
<dbReference type="GO" id="GO:0000155">
    <property type="term" value="F:phosphorelay sensor kinase activity"/>
    <property type="evidence" value="ECO:0007669"/>
    <property type="project" value="InterPro"/>
</dbReference>
<dbReference type="SUPFAM" id="SSF55874">
    <property type="entry name" value="ATPase domain of HSP90 chaperone/DNA topoisomerase II/histidine kinase"/>
    <property type="match status" value="1"/>
</dbReference>
<dbReference type="PROSITE" id="PS50109">
    <property type="entry name" value="HIS_KIN"/>
    <property type="match status" value="1"/>
</dbReference>
<feature type="domain" description="Histidine kinase" evidence="6">
    <location>
        <begin position="443"/>
        <end position="683"/>
    </location>
</feature>
<dbReference type="InterPro" id="IPR004358">
    <property type="entry name" value="Sig_transdc_His_kin-like_C"/>
</dbReference>
<keyword evidence="3" id="KW-0597">Phosphoprotein</keyword>
<keyword evidence="5" id="KW-1133">Transmembrane helix</keyword>
<sequence>MALVFRPVTKVLFIAIISAGLTLILINLSFFSLIELKGLDLLFALRGISSPPSQIVIVAIDEPSMAEIQRQWPWPRGMHAHLIQQINKAGAKVIGFDVLFAEPSNPEEDLALESALRSAGNVVLVSALSVVNDPLFRLTTRVDPLPTLMKVAGVGSPMITIDGDGVVRRSRLLYPGMSSFALQIVGKYLSVPERKTLSKLDFSKDLLINYLGPSRTITTVSYYQALDYERLLPPGIFQDKIILIGRSLETIPESQNLSGDTFFTPFSWISGSATSGVEIQATLISNLLQGPFITELSKPTQMVLLGVLILVASLMLIKLKPLIAMLVIGLFSGLFLLIAYLVFNKLMLWIPISAGMVGLSLVYGSYLLIHTLMVEEERRRFLEMANRDLEAKVEERTEELSSVNRELTNRHQQLEEAYNTLTHTQQQLVHSEKMASLGFLVAGVAHELNNPISIVHSNLEFIDEYLEELIQIILAYSSSKPLENLRRQGDEKKDSAEFNALVTTLRELVDSCRIGADRVKQIVLDLRTFSRTDDVGLVMTNLQNGIESTLNLLTRQYKDRIVVHRNYGYLPDVECYPGQINQVFMNLLQNAAQAITDKGDVWVETESLEGWVKIIIRDNGVGIAAKDLDSIFDPFYTTKPVGEGTGLGLSITYGIVQKHGGKISVTSELYAGTQFTLELPVRLNRKDL</sequence>
<evidence type="ECO:0000256" key="3">
    <source>
        <dbReference type="ARBA" id="ARBA00022553"/>
    </source>
</evidence>
<accession>W6M5L9</accession>
<dbReference type="InterPro" id="IPR036097">
    <property type="entry name" value="HisK_dim/P_sf"/>
</dbReference>
<dbReference type="PANTHER" id="PTHR43065:SF50">
    <property type="entry name" value="HISTIDINE KINASE"/>
    <property type="match status" value="1"/>
</dbReference>
<evidence type="ECO:0000259" key="6">
    <source>
        <dbReference type="PROSITE" id="PS50109"/>
    </source>
</evidence>
<feature type="transmembrane region" description="Helical" evidence="5">
    <location>
        <begin position="322"/>
        <end position="343"/>
    </location>
</feature>
<feature type="transmembrane region" description="Helical" evidence="5">
    <location>
        <begin position="299"/>
        <end position="317"/>
    </location>
</feature>
<dbReference type="Gene3D" id="1.10.287.130">
    <property type="match status" value="1"/>
</dbReference>
<evidence type="ECO:0000256" key="5">
    <source>
        <dbReference type="SAM" id="Phobius"/>
    </source>
</evidence>
<keyword evidence="8" id="KW-1185">Reference proteome</keyword>
<dbReference type="SUPFAM" id="SSF47384">
    <property type="entry name" value="Homodimeric domain of signal transducing histidine kinase"/>
    <property type="match status" value="1"/>
</dbReference>
<comment type="catalytic activity">
    <reaction evidence="1">
        <text>ATP + protein L-histidine = ADP + protein N-phospho-L-histidine.</text>
        <dbReference type="EC" id="2.7.13.3"/>
    </reaction>
</comment>
<dbReference type="RefSeq" id="WP_082161231.1">
    <property type="nucleotide sequence ID" value="NZ_CBTJ020000051.1"/>
</dbReference>
<organism evidence="7 8">
    <name type="scientific">Candidatus Competibacter denitrificans Run_A_D11</name>
    <dbReference type="NCBI Taxonomy" id="1400863"/>
    <lineage>
        <taxon>Bacteria</taxon>
        <taxon>Pseudomonadati</taxon>
        <taxon>Pseudomonadota</taxon>
        <taxon>Gammaproteobacteria</taxon>
        <taxon>Candidatus Competibacteraceae</taxon>
        <taxon>Candidatus Competibacter</taxon>
    </lineage>
</organism>
<dbReference type="SMART" id="SM01080">
    <property type="entry name" value="CHASE2"/>
    <property type="match status" value="1"/>
</dbReference>
<name>W6M5L9_9GAMM</name>
<dbReference type="PRINTS" id="PR00344">
    <property type="entry name" value="BCTRLSENSOR"/>
</dbReference>
<dbReference type="SMART" id="SM00388">
    <property type="entry name" value="HisKA"/>
    <property type="match status" value="1"/>
</dbReference>
<keyword evidence="5" id="KW-0472">Membrane</keyword>
<keyword evidence="5" id="KW-0812">Transmembrane</keyword>
<dbReference type="Proteomes" id="UP000035760">
    <property type="component" value="Unassembled WGS sequence"/>
</dbReference>
<dbReference type="SMART" id="SM00387">
    <property type="entry name" value="HATPase_c"/>
    <property type="match status" value="1"/>
</dbReference>
<feature type="transmembrane region" description="Helical" evidence="5">
    <location>
        <begin position="349"/>
        <end position="369"/>
    </location>
</feature>
<feature type="transmembrane region" description="Helical" evidence="5">
    <location>
        <begin position="12"/>
        <end position="34"/>
    </location>
</feature>
<evidence type="ECO:0000256" key="4">
    <source>
        <dbReference type="SAM" id="Coils"/>
    </source>
</evidence>
<reference evidence="7" key="1">
    <citation type="submission" date="2013-07" db="EMBL/GenBank/DDBJ databases">
        <authorList>
            <person name="McIlroy S."/>
        </authorList>
    </citation>
    <scope>NUCLEOTIDE SEQUENCE [LARGE SCALE GENOMIC DNA]</scope>
    <source>
        <strain evidence="7">Run_A_D11</strain>
    </source>
</reference>
<reference evidence="7" key="2">
    <citation type="submission" date="2014-03" db="EMBL/GenBank/DDBJ databases">
        <title>Candidatus Competibacter-lineage genomes retrieved from metagenomes reveal functional metabolic diversity.</title>
        <authorList>
            <person name="McIlroy S.J."/>
            <person name="Albertsen M."/>
            <person name="Andresen E.K."/>
            <person name="Saunders A.M."/>
            <person name="Kristiansen R."/>
            <person name="Stokholm-Bjerregaard M."/>
            <person name="Nielsen K.L."/>
            <person name="Nielsen P.H."/>
        </authorList>
    </citation>
    <scope>NUCLEOTIDE SEQUENCE</scope>
    <source>
        <strain evidence="7">Run_A_D11</strain>
    </source>
</reference>
<evidence type="ECO:0000313" key="7">
    <source>
        <dbReference type="EMBL" id="CDI03171.1"/>
    </source>
</evidence>
<keyword evidence="4" id="KW-0175">Coiled coil</keyword>
<dbReference type="STRING" id="1400863.BN873_430001"/>
<evidence type="ECO:0000256" key="2">
    <source>
        <dbReference type="ARBA" id="ARBA00012438"/>
    </source>
</evidence>
<feature type="coiled-coil region" evidence="4">
    <location>
        <begin position="372"/>
        <end position="424"/>
    </location>
</feature>
<dbReference type="CDD" id="cd00082">
    <property type="entry name" value="HisKA"/>
    <property type="match status" value="1"/>
</dbReference>
<dbReference type="InterPro" id="IPR003661">
    <property type="entry name" value="HisK_dim/P_dom"/>
</dbReference>
<dbReference type="Pfam" id="PF02518">
    <property type="entry name" value="HATPase_c"/>
    <property type="match status" value="1"/>
</dbReference>
<keyword evidence="7" id="KW-0418">Kinase</keyword>
<dbReference type="Pfam" id="PF05226">
    <property type="entry name" value="CHASE2"/>
    <property type="match status" value="1"/>
</dbReference>
<proteinExistence type="predicted"/>
<keyword evidence="7" id="KW-0808">Transferase</keyword>
<dbReference type="EC" id="2.7.13.3" evidence="2"/>
<dbReference type="Gene3D" id="3.30.565.10">
    <property type="entry name" value="Histidine kinase-like ATPase, C-terminal domain"/>
    <property type="match status" value="1"/>
</dbReference>